<proteinExistence type="predicted"/>
<dbReference type="AlphaFoldDB" id="A0A2K9NWF9"/>
<evidence type="ECO:0000313" key="4">
    <source>
        <dbReference type="Proteomes" id="UP000235584"/>
    </source>
</evidence>
<dbReference type="OrthoDB" id="151099at2"/>
<reference evidence="3 4" key="1">
    <citation type="submission" date="2018-01" db="EMBL/GenBank/DDBJ databases">
        <title>Complete genome sequence of Bacteriovorax stolpii DSM12778.</title>
        <authorList>
            <person name="Tang B."/>
            <person name="Chang J."/>
        </authorList>
    </citation>
    <scope>NUCLEOTIDE SEQUENCE [LARGE SCALE GENOMIC DNA]</scope>
    <source>
        <strain evidence="3 4">DSM 12778</strain>
    </source>
</reference>
<evidence type="ECO:0000256" key="1">
    <source>
        <dbReference type="SAM" id="Coils"/>
    </source>
</evidence>
<dbReference type="InterPro" id="IPR000253">
    <property type="entry name" value="FHA_dom"/>
</dbReference>
<accession>A0A2K9NWF9</accession>
<gene>
    <name evidence="3" type="ORF">C0V70_17405</name>
</gene>
<dbReference type="InterPro" id="IPR019734">
    <property type="entry name" value="TPR_rpt"/>
</dbReference>
<feature type="coiled-coil region" evidence="1">
    <location>
        <begin position="531"/>
        <end position="622"/>
    </location>
</feature>
<dbReference type="Proteomes" id="UP000235584">
    <property type="component" value="Chromosome"/>
</dbReference>
<dbReference type="InterPro" id="IPR011990">
    <property type="entry name" value="TPR-like_helical_dom_sf"/>
</dbReference>
<dbReference type="SUPFAM" id="SSF49879">
    <property type="entry name" value="SMAD/FHA domain"/>
    <property type="match status" value="2"/>
</dbReference>
<dbReference type="InterPro" id="IPR008984">
    <property type="entry name" value="SMAD_FHA_dom_sf"/>
</dbReference>
<name>A0A2K9NWF9_BACTC</name>
<dbReference type="SMART" id="SM00240">
    <property type="entry name" value="FHA"/>
    <property type="match status" value="2"/>
</dbReference>
<feature type="region of interest" description="Disordered" evidence="2">
    <location>
        <begin position="129"/>
        <end position="151"/>
    </location>
</feature>
<dbReference type="PANTHER" id="PTHR23308">
    <property type="entry name" value="NUCLEAR INHIBITOR OF PROTEIN PHOSPHATASE-1"/>
    <property type="match status" value="1"/>
</dbReference>
<dbReference type="KEGG" id="bsto:C0V70_17405"/>
<dbReference type="PROSITE" id="PS50005">
    <property type="entry name" value="TPR"/>
    <property type="match status" value="2"/>
</dbReference>
<dbReference type="SUPFAM" id="SSF48452">
    <property type="entry name" value="TPR-like"/>
    <property type="match status" value="1"/>
</dbReference>
<dbReference type="RefSeq" id="WP_102245136.1">
    <property type="nucleotide sequence ID" value="NZ_CP025704.1"/>
</dbReference>
<dbReference type="Gene3D" id="1.25.40.10">
    <property type="entry name" value="Tetratricopeptide repeat domain"/>
    <property type="match status" value="2"/>
</dbReference>
<sequence>MKLSVLKRNQPIQEIDLGKDVLAHDYSETIFLIGRSKDCHIVLDDKKISREHARIIHKSGKWFIEKTNPDNACQINGDDFERHELETGDVFTAESFSVTVLSDGTEATGVTTQKEVPVVEQKVEKVVAAPVEQKETPPAPVAPAKTAKSNATATDLNIQQLDTVDSSVHFDQDSTKEIGLDDMVESSGEESEFQDQPEDDLDLSLGGTPRSEDASTITSQETDADFVIAENDSGEAPVEDENMSYSLENIDGGSDDESTKVIQTFASVYLELFGDTAPYDRYIIENEKTFIGRDPSKCQIVLNDSEVSTVHAVITKNNIMLSLEDLNSSNGTLHKGDRINKVMLSHNDEFVIGGVTFTVKIRSEFLKEESATLMAVDENQTVEVEEVVEEELEEGEQLDALGEAVSAEPEEKSIIKRILKDEQKRKKALYIIVALAAAWFLFGDEETTAPVKQTKKAPAKKSINSPVTKVSQKNLSEEQKRALSAQYEIGKSHFQEGRYREALTELQKVAAVDPNFNSNLQSLIALSKEGLGKIEEAEKERQAKLAAAEKKAKVTALLEKAREYTKDRRVDLATSTFNEITQLDPENFEVSKMKMELDDWQREKQRKELEEAQKKKDRDDKVEKLKPARTLFLQNEWFKAINKLEDFLRIKDMDDDLTTEATEMLKKSKDELNSAVAPLIGKAKSLLEGQDLKGAYEVYQQILRIEPSNSEALNQVGDIREQLATRARKIYREAIIAESLSLFQDAKEKFQEVQQISPVDSDYYKKATEKLKDYLE</sequence>
<evidence type="ECO:0000313" key="3">
    <source>
        <dbReference type="EMBL" id="AUN99847.1"/>
    </source>
</evidence>
<feature type="compositionally biased region" description="Acidic residues" evidence="2">
    <location>
        <begin position="184"/>
        <end position="202"/>
    </location>
</feature>
<dbReference type="CDD" id="cd00060">
    <property type="entry name" value="FHA"/>
    <property type="match status" value="2"/>
</dbReference>
<dbReference type="PROSITE" id="PS50006">
    <property type="entry name" value="FHA_DOMAIN"/>
    <property type="match status" value="2"/>
</dbReference>
<dbReference type="EMBL" id="CP025704">
    <property type="protein sequence ID" value="AUN99847.1"/>
    <property type="molecule type" value="Genomic_DNA"/>
</dbReference>
<evidence type="ECO:0000256" key="2">
    <source>
        <dbReference type="SAM" id="MobiDB-lite"/>
    </source>
</evidence>
<dbReference type="SMART" id="SM00028">
    <property type="entry name" value="TPR"/>
    <property type="match status" value="4"/>
</dbReference>
<dbReference type="Pfam" id="PF00498">
    <property type="entry name" value="FHA"/>
    <property type="match status" value="2"/>
</dbReference>
<organism evidence="3 4">
    <name type="scientific">Bacteriovorax stolpii</name>
    <name type="common">Bdellovibrio stolpii</name>
    <dbReference type="NCBI Taxonomy" id="960"/>
    <lineage>
        <taxon>Bacteria</taxon>
        <taxon>Pseudomonadati</taxon>
        <taxon>Bdellovibrionota</taxon>
        <taxon>Bacteriovoracia</taxon>
        <taxon>Bacteriovoracales</taxon>
        <taxon>Bacteriovoracaceae</taxon>
        <taxon>Bacteriovorax</taxon>
    </lineage>
</organism>
<keyword evidence="1" id="KW-0175">Coiled coil</keyword>
<dbReference type="InterPro" id="IPR050923">
    <property type="entry name" value="Cell_Proc_Reg/RNA_Proc"/>
</dbReference>
<dbReference type="Gene3D" id="2.60.200.20">
    <property type="match status" value="2"/>
</dbReference>
<protein>
    <submittedName>
        <fullName evidence="3">Uncharacterized protein</fullName>
    </submittedName>
</protein>
<dbReference type="Pfam" id="PF13181">
    <property type="entry name" value="TPR_8"/>
    <property type="match status" value="1"/>
</dbReference>
<feature type="region of interest" description="Disordered" evidence="2">
    <location>
        <begin position="184"/>
        <end position="223"/>
    </location>
</feature>
<keyword evidence="4" id="KW-1185">Reference proteome</keyword>